<dbReference type="RefSeq" id="WP_107394137.1">
    <property type="nucleotide sequence ID" value="NZ_PHHF01000018.1"/>
</dbReference>
<keyword evidence="6 8" id="KW-0378">Hydrolase</keyword>
<dbReference type="GO" id="GO:0006508">
    <property type="term" value="P:proteolysis"/>
    <property type="evidence" value="ECO:0007669"/>
    <property type="project" value="UniProtKB-KW"/>
</dbReference>
<evidence type="ECO:0000256" key="7">
    <source>
        <dbReference type="ARBA" id="ARBA00023211"/>
    </source>
</evidence>
<dbReference type="GO" id="GO:0030145">
    <property type="term" value="F:manganese ion binding"/>
    <property type="evidence" value="ECO:0007669"/>
    <property type="project" value="UniProtKB-UniRule"/>
</dbReference>
<dbReference type="Proteomes" id="UP000241206">
    <property type="component" value="Unassembled WGS sequence"/>
</dbReference>
<comment type="subcellular location">
    <subcellularLocation>
        <location evidence="8">Cytoplasm</location>
    </subcellularLocation>
</comment>
<dbReference type="Pfam" id="PF00883">
    <property type="entry name" value="Peptidase_M17"/>
    <property type="match status" value="1"/>
</dbReference>
<feature type="active site" evidence="8">
    <location>
        <position position="274"/>
    </location>
</feature>
<dbReference type="HAMAP" id="MF_00181">
    <property type="entry name" value="Cytosol_peptidase_M17"/>
    <property type="match status" value="1"/>
</dbReference>
<feature type="binding site" evidence="8">
    <location>
        <position position="267"/>
    </location>
    <ligand>
        <name>Mn(2+)</name>
        <dbReference type="ChEBI" id="CHEBI:29035"/>
        <label>1</label>
    </ligand>
</feature>
<name>A0A2T4I6U4_9SPHN</name>
<dbReference type="Gene3D" id="3.40.220.10">
    <property type="entry name" value="Leucine Aminopeptidase, subunit E, domain 1"/>
    <property type="match status" value="1"/>
</dbReference>
<protein>
    <recommendedName>
        <fullName evidence="8">Probable cytosol aminopeptidase</fullName>
        <ecNumber evidence="8">3.4.11.1</ecNumber>
    </recommendedName>
    <alternativeName>
        <fullName evidence="8">Leucine aminopeptidase</fullName>
        <shortName evidence="8">LAP</shortName>
        <ecNumber evidence="8">3.4.11.10</ecNumber>
    </alternativeName>
    <alternativeName>
        <fullName evidence="8">Leucyl aminopeptidase</fullName>
    </alternativeName>
</protein>
<gene>
    <name evidence="8" type="primary">pepA</name>
    <name evidence="10" type="ORF">CV103_04150</name>
</gene>
<dbReference type="GO" id="GO:0005737">
    <property type="term" value="C:cytoplasm"/>
    <property type="evidence" value="ECO:0007669"/>
    <property type="project" value="UniProtKB-SubCell"/>
</dbReference>
<dbReference type="EC" id="3.4.11.1" evidence="8"/>
<dbReference type="NCBIfam" id="NF002077">
    <property type="entry name" value="PRK00913.2-4"/>
    <property type="match status" value="1"/>
</dbReference>
<keyword evidence="7 8" id="KW-0464">Manganese</keyword>
<evidence type="ECO:0000256" key="4">
    <source>
        <dbReference type="ARBA" id="ARBA00022438"/>
    </source>
</evidence>
<dbReference type="InterPro" id="IPR000819">
    <property type="entry name" value="Peptidase_M17_C"/>
</dbReference>
<dbReference type="NCBIfam" id="NF002075">
    <property type="entry name" value="PRK00913.2-2"/>
    <property type="match status" value="1"/>
</dbReference>
<dbReference type="InterPro" id="IPR043472">
    <property type="entry name" value="Macro_dom-like"/>
</dbReference>
<dbReference type="Gene3D" id="3.40.630.10">
    <property type="entry name" value="Zn peptidases"/>
    <property type="match status" value="1"/>
</dbReference>
<evidence type="ECO:0000313" key="11">
    <source>
        <dbReference type="Proteomes" id="UP000241206"/>
    </source>
</evidence>
<keyword evidence="8" id="KW-0479">Metal-binding</keyword>
<comment type="catalytic activity">
    <reaction evidence="1 8">
        <text>Release of an N-terminal amino acid, Xaa-|-Yaa-, in which Xaa is preferably Leu, but may be other amino acids including Pro although not Arg or Lys, and Yaa may be Pro. Amino acid amides and methyl esters are also readily hydrolyzed, but rates on arylamides are exceedingly low.</text>
        <dbReference type="EC" id="3.4.11.1"/>
    </reaction>
</comment>
<evidence type="ECO:0000259" key="9">
    <source>
        <dbReference type="PROSITE" id="PS00631"/>
    </source>
</evidence>
<feature type="binding site" evidence="8">
    <location>
        <position position="344"/>
    </location>
    <ligand>
        <name>Mn(2+)</name>
        <dbReference type="ChEBI" id="CHEBI:29035"/>
        <label>1</label>
    </ligand>
</feature>
<dbReference type="SUPFAM" id="SSF52949">
    <property type="entry name" value="Macro domain-like"/>
    <property type="match status" value="1"/>
</dbReference>
<evidence type="ECO:0000256" key="6">
    <source>
        <dbReference type="ARBA" id="ARBA00022801"/>
    </source>
</evidence>
<dbReference type="NCBIfam" id="NF002074">
    <property type="entry name" value="PRK00913.1-4"/>
    <property type="match status" value="1"/>
</dbReference>
<dbReference type="CDD" id="cd00433">
    <property type="entry name" value="Peptidase_M17"/>
    <property type="match status" value="1"/>
</dbReference>
<feature type="binding site" evidence="8">
    <location>
        <position position="262"/>
    </location>
    <ligand>
        <name>Mn(2+)</name>
        <dbReference type="ChEBI" id="CHEBI:29035"/>
        <label>2</label>
    </ligand>
</feature>
<dbReference type="PRINTS" id="PR00481">
    <property type="entry name" value="LAMNOPPTDASE"/>
</dbReference>
<sequence>MQVRFAAVRPEGDHVLALIVAGGADPAARAGLEGAALALARRAAEGARFEGDAGGLAEAVLPEGDGVRRVILAGAGKGGDADPSGFEKAGSALVARLLTSGETRLVIDLSPLGDAEAGKAAAQVAFGALLRGWRHDVYRTKLPAKSRPSLEEIVIVGAGEGFAAQAEAAWAPLKALADGIAFSRELVSEPANIIYPESFVARCQPLKDLGVEIEVLDADQMAKLGMGALLGVAQGSVRQPRLLVMKWDGTGGTREPVAFVGKGVTFDTGGISIKPAGGMEDMKWDMGGAGAVAGVMKALAGRKAKAHVIGVCGLVENMPDGNAQRPGDVVTSMSGQTIEVINTDAEGRLVLCDAITWVQKTHKVKTVIDLATLTGAMIIALGHEHGGLFSNSDELADQLLAAGRATAEKLWRFPLSDAYDKLIESPIADMKNVGPRDAGSISAAQFLQRYVEDGVRWAHLDIAGMVWAAKPGTLWDKGATGYGVRLLDRLVADRFEG</sequence>
<feature type="binding site" evidence="8">
    <location>
        <position position="267"/>
    </location>
    <ligand>
        <name>Mn(2+)</name>
        <dbReference type="ChEBI" id="CHEBI:29035"/>
        <label>2</label>
    </ligand>
</feature>
<keyword evidence="8" id="KW-0963">Cytoplasm</keyword>
<keyword evidence="4 8" id="KW-0031">Aminopeptidase</keyword>
<evidence type="ECO:0000313" key="10">
    <source>
        <dbReference type="EMBL" id="PTD26339.1"/>
    </source>
</evidence>
<comment type="catalytic activity">
    <reaction evidence="2 8">
        <text>Release of an N-terminal amino acid, preferentially leucine, but not glutamic or aspartic acids.</text>
        <dbReference type="EC" id="3.4.11.10"/>
    </reaction>
</comment>
<keyword evidence="11" id="KW-1185">Reference proteome</keyword>
<keyword evidence="5 8" id="KW-0645">Protease</keyword>
<dbReference type="GO" id="GO:0070006">
    <property type="term" value="F:metalloaminopeptidase activity"/>
    <property type="evidence" value="ECO:0007669"/>
    <property type="project" value="InterPro"/>
</dbReference>
<dbReference type="InterPro" id="IPR011356">
    <property type="entry name" value="Leucine_aapep/pepB"/>
</dbReference>
<dbReference type="PANTHER" id="PTHR11963">
    <property type="entry name" value="LEUCINE AMINOPEPTIDASE-RELATED"/>
    <property type="match status" value="1"/>
</dbReference>
<evidence type="ECO:0000256" key="5">
    <source>
        <dbReference type="ARBA" id="ARBA00022670"/>
    </source>
</evidence>
<dbReference type="InterPro" id="IPR023042">
    <property type="entry name" value="Peptidase_M17_leu_NH2_pept"/>
</dbReference>
<dbReference type="InterPro" id="IPR008283">
    <property type="entry name" value="Peptidase_M17_N"/>
</dbReference>
<feature type="binding site" evidence="8">
    <location>
        <position position="346"/>
    </location>
    <ligand>
        <name>Mn(2+)</name>
        <dbReference type="ChEBI" id="CHEBI:29035"/>
        <label>2</label>
    </ligand>
</feature>
<feature type="domain" description="Cytosol aminopeptidase" evidence="9">
    <location>
        <begin position="342"/>
        <end position="349"/>
    </location>
</feature>
<proteinExistence type="inferred from homology"/>
<comment type="function">
    <text evidence="8">Presumably involved in the processing and regular turnover of intracellular proteins. Catalyzes the removal of unsubstituted N-terminal amino acids from various peptides.</text>
</comment>
<dbReference type="PANTHER" id="PTHR11963:SF23">
    <property type="entry name" value="CYTOSOL AMINOPEPTIDASE"/>
    <property type="match status" value="1"/>
</dbReference>
<evidence type="ECO:0000256" key="8">
    <source>
        <dbReference type="HAMAP-Rule" id="MF_00181"/>
    </source>
</evidence>
<comment type="caution">
    <text evidence="10">The sequence shown here is derived from an EMBL/GenBank/DDBJ whole genome shotgun (WGS) entry which is preliminary data.</text>
</comment>
<reference evidence="10 11" key="1">
    <citation type="submission" date="2017-11" db="EMBL/GenBank/DDBJ databases">
        <title>Sphingomonas oleivorans sp. nov., isolated from oil-contaminated soil.</title>
        <authorList>
            <person name="Wang L."/>
            <person name="Chen L."/>
        </authorList>
    </citation>
    <scope>NUCLEOTIDE SEQUENCE [LARGE SCALE GENOMIC DNA]</scope>
    <source>
        <strain evidence="10 11">K101</strain>
    </source>
</reference>
<feature type="active site" evidence="8">
    <location>
        <position position="348"/>
    </location>
</feature>
<organism evidence="10 11">
    <name type="scientific">Edaphosphingomonas fennica</name>
    <dbReference type="NCBI Taxonomy" id="114404"/>
    <lineage>
        <taxon>Bacteria</taxon>
        <taxon>Pseudomonadati</taxon>
        <taxon>Pseudomonadota</taxon>
        <taxon>Alphaproteobacteria</taxon>
        <taxon>Sphingomonadales</taxon>
        <taxon>Rhizorhabdaceae</taxon>
        <taxon>Edaphosphingomonas</taxon>
    </lineage>
</organism>
<dbReference type="SUPFAM" id="SSF53187">
    <property type="entry name" value="Zn-dependent exopeptidases"/>
    <property type="match status" value="1"/>
</dbReference>
<comment type="similarity">
    <text evidence="3 8">Belongs to the peptidase M17 family.</text>
</comment>
<evidence type="ECO:0000256" key="3">
    <source>
        <dbReference type="ARBA" id="ARBA00009528"/>
    </source>
</evidence>
<feature type="binding site" evidence="8">
    <location>
        <position position="285"/>
    </location>
    <ligand>
        <name>Mn(2+)</name>
        <dbReference type="ChEBI" id="CHEBI:29035"/>
        <label>2</label>
    </ligand>
</feature>
<feature type="binding site" evidence="8">
    <location>
        <position position="346"/>
    </location>
    <ligand>
        <name>Mn(2+)</name>
        <dbReference type="ChEBI" id="CHEBI:29035"/>
        <label>1</label>
    </ligand>
</feature>
<evidence type="ECO:0000256" key="1">
    <source>
        <dbReference type="ARBA" id="ARBA00000135"/>
    </source>
</evidence>
<dbReference type="AlphaFoldDB" id="A0A2T4I6U4"/>
<evidence type="ECO:0000256" key="2">
    <source>
        <dbReference type="ARBA" id="ARBA00000967"/>
    </source>
</evidence>
<comment type="cofactor">
    <cofactor evidence="8">
        <name>Mn(2+)</name>
        <dbReference type="ChEBI" id="CHEBI:29035"/>
    </cofactor>
    <text evidence="8">Binds 2 manganese ions per subunit.</text>
</comment>
<accession>A0A2T4I6U4</accession>
<dbReference type="Pfam" id="PF02789">
    <property type="entry name" value="Peptidase_M17_N"/>
    <property type="match status" value="1"/>
</dbReference>
<dbReference type="EC" id="3.4.11.10" evidence="8"/>
<dbReference type="PROSITE" id="PS00631">
    <property type="entry name" value="CYTOSOL_AP"/>
    <property type="match status" value="1"/>
</dbReference>
<dbReference type="EMBL" id="PHHF01000018">
    <property type="protein sequence ID" value="PTD26339.1"/>
    <property type="molecule type" value="Genomic_DNA"/>
</dbReference>